<organism evidence="2 3">
    <name type="scientific">Phocaeicola coprocola DSM 17136</name>
    <dbReference type="NCBI Taxonomy" id="470145"/>
    <lineage>
        <taxon>Bacteria</taxon>
        <taxon>Pseudomonadati</taxon>
        <taxon>Bacteroidota</taxon>
        <taxon>Bacteroidia</taxon>
        <taxon>Bacteroidales</taxon>
        <taxon>Bacteroidaceae</taxon>
        <taxon>Phocaeicola</taxon>
    </lineage>
</organism>
<dbReference type="HOGENOM" id="CLU_1861163_0_0_10"/>
<reference evidence="2 3" key="1">
    <citation type="submission" date="2008-04" db="EMBL/GenBank/DDBJ databases">
        <title>Draft genome sequence of Bacteroides coprocola (DSM 17136).</title>
        <authorList>
            <person name="Sudarsanam P."/>
            <person name="Ley R."/>
            <person name="Guruge J."/>
            <person name="Turnbaugh P.J."/>
            <person name="Mahowald M."/>
            <person name="Liep D."/>
            <person name="Gordon J."/>
        </authorList>
    </citation>
    <scope>NUCLEOTIDE SEQUENCE [LARGE SCALE GENOMIC DNA]</scope>
    <source>
        <strain evidence="2 3">DSM 17136</strain>
    </source>
</reference>
<dbReference type="AlphaFoldDB" id="B3JFQ0"/>
<keyword evidence="1" id="KW-1133">Transmembrane helix</keyword>
<keyword evidence="1" id="KW-0812">Transmembrane</keyword>
<reference evidence="2 3" key="2">
    <citation type="submission" date="2008-04" db="EMBL/GenBank/DDBJ databases">
        <authorList>
            <person name="Fulton L."/>
            <person name="Clifton S."/>
            <person name="Fulton B."/>
            <person name="Xu J."/>
            <person name="Minx P."/>
            <person name="Pepin K.H."/>
            <person name="Johnson M."/>
            <person name="Thiruvilangam P."/>
            <person name="Bhonagiri V."/>
            <person name="Nash W.E."/>
            <person name="Mardis E.R."/>
            <person name="Wilson R.K."/>
        </authorList>
    </citation>
    <scope>NUCLEOTIDE SEQUENCE [LARGE SCALE GENOMIC DNA]</scope>
    <source>
        <strain evidence="2 3">DSM 17136</strain>
    </source>
</reference>
<protein>
    <submittedName>
        <fullName evidence="2">Uncharacterized protein</fullName>
    </submittedName>
</protein>
<dbReference type="Proteomes" id="UP000003146">
    <property type="component" value="Unassembled WGS sequence"/>
</dbReference>
<proteinExistence type="predicted"/>
<feature type="transmembrane region" description="Helical" evidence="1">
    <location>
        <begin position="48"/>
        <end position="69"/>
    </location>
</feature>
<keyword evidence="1" id="KW-0472">Membrane</keyword>
<evidence type="ECO:0000313" key="3">
    <source>
        <dbReference type="Proteomes" id="UP000003146"/>
    </source>
</evidence>
<gene>
    <name evidence="2" type="ORF">BACCOP_00701</name>
</gene>
<comment type="caution">
    <text evidence="2">The sequence shown here is derived from an EMBL/GenBank/DDBJ whole genome shotgun (WGS) entry which is preliminary data.</text>
</comment>
<sequence>MADNVTGLHGKLKNRVSMAFKNLRLGSDTSRLILLFVAILPATESKDWLFYTVSVLIIGLFIMHVIYAIQLYRKEKSFLCITGNLRSELIDLMVDIAGLMVAYSMDYTGYIRFWWFMIAITLVGILLQLKLKNQKKG</sequence>
<accession>B3JFQ0</accession>
<feature type="transmembrane region" description="Helical" evidence="1">
    <location>
        <begin position="111"/>
        <end position="129"/>
    </location>
</feature>
<evidence type="ECO:0000313" key="2">
    <source>
        <dbReference type="EMBL" id="EDV02211.1"/>
    </source>
</evidence>
<evidence type="ECO:0000256" key="1">
    <source>
        <dbReference type="SAM" id="Phobius"/>
    </source>
</evidence>
<name>B3JFQ0_9BACT</name>
<dbReference type="STRING" id="470145.BACCOP_00701"/>
<dbReference type="EMBL" id="ABIY02000058">
    <property type="protein sequence ID" value="EDV02211.1"/>
    <property type="molecule type" value="Genomic_DNA"/>
</dbReference>